<dbReference type="Proteomes" id="UP000694843">
    <property type="component" value="Unplaced"/>
</dbReference>
<evidence type="ECO:0000259" key="2">
    <source>
        <dbReference type="Pfam" id="PF13902"/>
    </source>
</evidence>
<reference evidence="4" key="1">
    <citation type="submission" date="2025-08" db="UniProtKB">
        <authorList>
            <consortium name="RefSeq"/>
        </authorList>
    </citation>
    <scope>IDENTIFICATION</scope>
    <source>
        <tissue evidence="4">Whole organism</tissue>
    </source>
</reference>
<feature type="domain" description="R3H-associated N-terminal" evidence="2">
    <location>
        <begin position="79"/>
        <end position="149"/>
    </location>
</feature>
<gene>
    <name evidence="4" type="primary">LOC108670548</name>
</gene>
<evidence type="ECO:0000256" key="1">
    <source>
        <dbReference type="SAM" id="MobiDB-lite"/>
    </source>
</evidence>
<dbReference type="GeneID" id="108670548"/>
<feature type="region of interest" description="Disordered" evidence="1">
    <location>
        <begin position="156"/>
        <end position="188"/>
    </location>
</feature>
<dbReference type="Pfam" id="PF13902">
    <property type="entry name" value="R3H-assoc"/>
    <property type="match status" value="1"/>
</dbReference>
<sequence length="364" mass="39352">MVAITDIFGRKPHNESQGSASEIFTETLPLTPSASDCLSVSGDSTPGSLVAVPVCPIRRNPNLLLERLEKCSSHKCFLGRRKRRKAQNEAALAVLVEGYEEESHLFVKPYRSPFMQLLECPSKMMVWQNFINLSEEEQAKYLSGPRQRSQLFDWTKPEAASEPPSVDAAPAGDSTPADGRSVHPAALPSDIPTLGSLVEQCVSKLIVSDPELGKGLHDNYFASPPRHNDLPFAAAAAVTAIGELPGSVAGKVIALEPSLSSQYGSRYPASNTSPLPCEDEKVFSHCTRNKCSGARSVDSSTLSPSSCEFQPIQPLTNDEMADDVRGSECMRLLSDALGDEALDSETSCSSSFEILEPEDTLTEY</sequence>
<dbReference type="OrthoDB" id="75169at2759"/>
<proteinExistence type="predicted"/>
<evidence type="ECO:0000313" key="4">
    <source>
        <dbReference type="RefSeq" id="XP_018013503.1"/>
    </source>
</evidence>
<keyword evidence="3" id="KW-1185">Reference proteome</keyword>
<accession>A0A8B7NIN5</accession>
<protein>
    <submittedName>
        <fullName evidence="4">Uncharacterized protein LOC108670548</fullName>
    </submittedName>
</protein>
<evidence type="ECO:0000313" key="3">
    <source>
        <dbReference type="Proteomes" id="UP000694843"/>
    </source>
</evidence>
<name>A0A8B7NIN5_HYAAZ</name>
<organism evidence="3 4">
    <name type="scientific">Hyalella azteca</name>
    <name type="common">Amphipod</name>
    <dbReference type="NCBI Taxonomy" id="294128"/>
    <lineage>
        <taxon>Eukaryota</taxon>
        <taxon>Metazoa</taxon>
        <taxon>Ecdysozoa</taxon>
        <taxon>Arthropoda</taxon>
        <taxon>Crustacea</taxon>
        <taxon>Multicrustacea</taxon>
        <taxon>Malacostraca</taxon>
        <taxon>Eumalacostraca</taxon>
        <taxon>Peracarida</taxon>
        <taxon>Amphipoda</taxon>
        <taxon>Senticaudata</taxon>
        <taxon>Talitrida</taxon>
        <taxon>Talitroidea</taxon>
        <taxon>Hyalellidae</taxon>
        <taxon>Hyalella</taxon>
    </lineage>
</organism>
<dbReference type="RefSeq" id="XP_018013503.1">
    <property type="nucleotide sequence ID" value="XM_018158014.2"/>
</dbReference>
<dbReference type="AlphaFoldDB" id="A0A8B7NIN5"/>
<dbReference type="KEGG" id="hazt:108670548"/>
<dbReference type="InterPro" id="IPR025952">
    <property type="entry name" value="R3H-assoc_dom"/>
</dbReference>